<accession>A0ABX4CT77</accession>
<evidence type="ECO:0000313" key="3">
    <source>
        <dbReference type="Proteomes" id="UP000198381"/>
    </source>
</evidence>
<sequence length="408" mass="46677">MQNNFKNLDILFPDFLDIKALTNGDKNVPYSDEVVDFLNQLSSILMKDSESRAYPDVITFAFFCRKANILNLKKKYHSDNIRFGRGLLFHIAPSNVPVNFAYSLVCGLLSGNSNIVRLPSKDFKQVDIILKALKKVTKDISFQLFEKKILLIKYNRDSDVTKYLSAICDVRIIWGGDETINLIRNNNPLAPRAFDITFADRYSICAINAASYLNDVNINGKEFANKIAELFYNDTYLFDQNACTAPHLIVWVGNIERVEEAKKTFWSAMNNLLKIKYSLSAVLAIDKLTNFYKQAVFMDVSKEVGSDNLLWRVNINALTEDIENFRCPAGYFSEFYADNLNFISKVVNKKYQTMGYYGFDKEELLLFINDKSLSGIDRVVPIGKTTDFSLIWDGYDLVNMLTRQVSVL</sequence>
<dbReference type="EMBL" id="MUHD01000028">
    <property type="protein sequence ID" value="OXB05331.1"/>
    <property type="molecule type" value="Genomic_DNA"/>
</dbReference>
<evidence type="ECO:0008006" key="4">
    <source>
        <dbReference type="Google" id="ProtNLM"/>
    </source>
</evidence>
<keyword evidence="1" id="KW-0521">NADP</keyword>
<keyword evidence="3" id="KW-1185">Reference proteome</keyword>
<comment type="caution">
    <text evidence="2">The sequence shown here is derived from an EMBL/GenBank/DDBJ whole genome shotgun (WGS) entry which is preliminary data.</text>
</comment>
<protein>
    <recommendedName>
        <fullName evidence="4">Acyl-CoA reductase (LuxC)</fullName>
    </recommendedName>
</protein>
<evidence type="ECO:0000313" key="2">
    <source>
        <dbReference type="EMBL" id="OXB05331.1"/>
    </source>
</evidence>
<gene>
    <name evidence="2" type="ORF">B0A81_15310</name>
</gene>
<dbReference type="Proteomes" id="UP000198381">
    <property type="component" value="Unassembled WGS sequence"/>
</dbReference>
<name>A0ABX4CT77_9FLAO</name>
<dbReference type="Pfam" id="PF05893">
    <property type="entry name" value="LuxC"/>
    <property type="match status" value="1"/>
</dbReference>
<organism evidence="2 3">
    <name type="scientific">Flavobacterium plurextorum</name>
    <dbReference type="NCBI Taxonomy" id="1114867"/>
    <lineage>
        <taxon>Bacteria</taxon>
        <taxon>Pseudomonadati</taxon>
        <taxon>Bacteroidota</taxon>
        <taxon>Flavobacteriia</taxon>
        <taxon>Flavobacteriales</taxon>
        <taxon>Flavobacteriaceae</taxon>
        <taxon>Flavobacterium</taxon>
    </lineage>
</organism>
<proteinExistence type="predicted"/>
<reference evidence="2 3" key="1">
    <citation type="submission" date="2016-11" db="EMBL/GenBank/DDBJ databases">
        <title>Whole genomes of Flavobacteriaceae.</title>
        <authorList>
            <person name="Stine C."/>
            <person name="Li C."/>
            <person name="Tadesse D."/>
        </authorList>
    </citation>
    <scope>NUCLEOTIDE SEQUENCE [LARGE SCALE GENOMIC DNA]</scope>
    <source>
        <strain evidence="2 3">CCUG 60112</strain>
    </source>
</reference>
<dbReference type="InterPro" id="IPR008670">
    <property type="entry name" value="CoA_reduct_LuxC"/>
</dbReference>
<evidence type="ECO:0000256" key="1">
    <source>
        <dbReference type="ARBA" id="ARBA00022857"/>
    </source>
</evidence>